<evidence type="ECO:0000259" key="4">
    <source>
        <dbReference type="PROSITE" id="PS51766"/>
    </source>
</evidence>
<dbReference type="PROSITE" id="PS51766">
    <property type="entry name" value="DOCKERIN"/>
    <property type="match status" value="1"/>
</dbReference>
<dbReference type="GO" id="GO:0005576">
    <property type="term" value="C:extracellular region"/>
    <property type="evidence" value="ECO:0007669"/>
    <property type="project" value="UniProtKB-SubCell"/>
</dbReference>
<evidence type="ECO:0000256" key="3">
    <source>
        <dbReference type="ARBA" id="ARBA00022737"/>
    </source>
</evidence>
<dbReference type="SUPFAM" id="SSF63446">
    <property type="entry name" value="Type I dockerin domain"/>
    <property type="match status" value="1"/>
</dbReference>
<dbReference type="InterPro" id="IPR002105">
    <property type="entry name" value="Dockerin_1_rpt"/>
</dbReference>
<dbReference type="OrthoDB" id="2084974at2"/>
<evidence type="ECO:0000256" key="2">
    <source>
        <dbReference type="ARBA" id="ARBA00022525"/>
    </source>
</evidence>
<dbReference type="HOGENOM" id="CLU_423187_0_0_9"/>
<accession>G8LXH5</accession>
<protein>
    <submittedName>
        <fullName evidence="5">Cohesin domain protein</fullName>
    </submittedName>
</protein>
<keyword evidence="6" id="KW-1185">Reference proteome</keyword>
<dbReference type="InterPro" id="IPR002102">
    <property type="entry name" value="Cohesin_dom"/>
</dbReference>
<dbReference type="CDD" id="cd08548">
    <property type="entry name" value="Type_I_cohesin_like"/>
    <property type="match status" value="3"/>
</dbReference>
<dbReference type="Proteomes" id="UP000005435">
    <property type="component" value="Chromosome"/>
</dbReference>
<evidence type="ECO:0000256" key="1">
    <source>
        <dbReference type="ARBA" id="ARBA00004613"/>
    </source>
</evidence>
<reference evidence="5 6" key="2">
    <citation type="journal article" date="2012" name="Stand. Genomic Sci.">
        <title>Complete Genome Sequence of Clostridium clariflavum DSM 19732.</title>
        <authorList>
            <person name="Izquierdo J.A."/>
            <person name="Goodwin L."/>
            <person name="Davenport K.W."/>
            <person name="Teshima H."/>
            <person name="Bruce D."/>
            <person name="Detter C."/>
            <person name="Tapia R."/>
            <person name="Han S."/>
            <person name="Land M."/>
            <person name="Hauser L."/>
            <person name="Jeffries C.D."/>
            <person name="Han J."/>
            <person name="Pitluck S."/>
            <person name="Nolan M."/>
            <person name="Chen A."/>
            <person name="Huntemann M."/>
            <person name="Mavromatis K."/>
            <person name="Mikhailova N."/>
            <person name="Liolios K."/>
            <person name="Woyke T."/>
            <person name="Lynd L.R."/>
        </authorList>
    </citation>
    <scope>NUCLEOTIDE SEQUENCE [LARGE SCALE GENOMIC DNA]</scope>
    <source>
        <strain evidence="6">DSM 19732 / NBRC 101661 / EBR45</strain>
    </source>
</reference>
<dbReference type="KEGG" id="ccl:Clocl_3395"/>
<name>G8LXH5_ACECE</name>
<sequence precursor="true">MKRVLCMFLTYAMLFGIFLTSLNLEASYAYPIDSESITSSQNTPVISATPIPQKDFTVEIASEHKELDGNVIIPITFSNVPEKGILTCDMTIVYDPTKLEYISCDIGDIVINPETNLVVSKVYDGLIKLLFLDETLGNELITSDGIFISPIFKKLQSYNESTSIKIIRSTFGDFNLNEVKAKIIQTADNIPIPSSIVLPTSISTPKPTPTPTPIIFQFAIGSANGNTGELVTVPINFLNVPENGISTVDIEVTYNPTLLEFVSAAPGAVIPSPDQNFNYNTSSESSINIQYSKDSETPACITSNGEFANITFKVLCKYDINTYISVRSYTFKDGDLQDVYATPRSTGTIYISGIELPSFGIEIGSVNGYANDLVTVPIYFTSIPFNYIVSFDLTLNYDPSQLEYISYEPGEILKESDFCFGIEKISDGKLNLSYLNYIEGYIYKSGLLANLTFRVLGSAEETTVNITESSVANRTLKRVNPIITPGKVNLLPSSGYKVSGYVYSELENNNTSNNSFNEGFKVELSGTNLSALTDKSGYFEIRNIPAGTYSLKITKPNYLAREIKDFIVEKDKELSSPIVMWIGDMEIDGVQDGAINMEDIMEICKAFNGVSGDAVYKESLDLNKDSAINLEDIMIVVKHFNKTSADY</sequence>
<dbReference type="Pfam" id="PF13620">
    <property type="entry name" value="CarboxypepD_reg"/>
    <property type="match status" value="1"/>
</dbReference>
<dbReference type="InterPro" id="IPR036439">
    <property type="entry name" value="Dockerin_dom_sf"/>
</dbReference>
<dbReference type="SUPFAM" id="SSF49384">
    <property type="entry name" value="Carbohydrate-binding domain"/>
    <property type="match status" value="3"/>
</dbReference>
<dbReference type="Pfam" id="PF00963">
    <property type="entry name" value="Cohesin"/>
    <property type="match status" value="3"/>
</dbReference>
<dbReference type="GO" id="GO:0004553">
    <property type="term" value="F:hydrolase activity, hydrolyzing O-glycosyl compounds"/>
    <property type="evidence" value="ECO:0007669"/>
    <property type="project" value="InterPro"/>
</dbReference>
<dbReference type="Gene3D" id="2.60.40.680">
    <property type="match status" value="3"/>
</dbReference>
<dbReference type="InterPro" id="IPR008969">
    <property type="entry name" value="CarboxyPept-like_regulatory"/>
</dbReference>
<dbReference type="STRING" id="720554.Clocl_3395"/>
<keyword evidence="2" id="KW-0964">Secreted</keyword>
<dbReference type="RefSeq" id="WP_014256423.1">
    <property type="nucleotide sequence ID" value="NC_016627.1"/>
</dbReference>
<evidence type="ECO:0000313" key="5">
    <source>
        <dbReference type="EMBL" id="AEV69893.1"/>
    </source>
</evidence>
<organism evidence="5 6">
    <name type="scientific">Acetivibrio clariflavus (strain DSM 19732 / NBRC 101661 / EBR45)</name>
    <name type="common">Clostridium clariflavum</name>
    <dbReference type="NCBI Taxonomy" id="720554"/>
    <lineage>
        <taxon>Bacteria</taxon>
        <taxon>Bacillati</taxon>
        <taxon>Bacillota</taxon>
        <taxon>Clostridia</taxon>
        <taxon>Eubacteriales</taxon>
        <taxon>Oscillospiraceae</taxon>
        <taxon>Acetivibrio</taxon>
    </lineage>
</organism>
<dbReference type="eggNOG" id="COG2911">
    <property type="taxonomic scope" value="Bacteria"/>
</dbReference>
<reference evidence="6" key="1">
    <citation type="submission" date="2011-12" db="EMBL/GenBank/DDBJ databases">
        <title>Complete sequence of Clostridium clariflavum DSM 19732.</title>
        <authorList>
            <consortium name="US DOE Joint Genome Institute"/>
            <person name="Lucas S."/>
            <person name="Han J."/>
            <person name="Lapidus A."/>
            <person name="Cheng J.-F."/>
            <person name="Goodwin L."/>
            <person name="Pitluck S."/>
            <person name="Peters L."/>
            <person name="Teshima H."/>
            <person name="Detter J.C."/>
            <person name="Han C."/>
            <person name="Tapia R."/>
            <person name="Land M."/>
            <person name="Hauser L."/>
            <person name="Kyrpides N."/>
            <person name="Ivanova N."/>
            <person name="Pagani I."/>
            <person name="Kitzmiller T."/>
            <person name="Lynd L."/>
            <person name="Izquierdo J."/>
            <person name="Woyke T."/>
        </authorList>
    </citation>
    <scope>NUCLEOTIDE SEQUENCE [LARGE SCALE GENOMIC DNA]</scope>
    <source>
        <strain evidence="6">DSM 19732 / NBRC 101661 / EBR45</strain>
    </source>
</reference>
<evidence type="ECO:0000313" key="6">
    <source>
        <dbReference type="Proteomes" id="UP000005435"/>
    </source>
</evidence>
<feature type="domain" description="Dockerin" evidence="4">
    <location>
        <begin position="578"/>
        <end position="647"/>
    </location>
</feature>
<dbReference type="InterPro" id="IPR008965">
    <property type="entry name" value="CBM2/CBM3_carb-bd_dom_sf"/>
</dbReference>
<dbReference type="GO" id="GO:0030246">
    <property type="term" value="F:carbohydrate binding"/>
    <property type="evidence" value="ECO:0007669"/>
    <property type="project" value="InterPro"/>
</dbReference>
<dbReference type="Pfam" id="PF00404">
    <property type="entry name" value="Dockerin_1"/>
    <property type="match status" value="1"/>
</dbReference>
<keyword evidence="3" id="KW-0677">Repeat</keyword>
<dbReference type="SUPFAM" id="SSF49464">
    <property type="entry name" value="Carboxypeptidase regulatory domain-like"/>
    <property type="match status" value="1"/>
</dbReference>
<dbReference type="PROSITE" id="PS00448">
    <property type="entry name" value="CLOS_CELLULOSOME_RPT"/>
    <property type="match status" value="1"/>
</dbReference>
<dbReference type="GO" id="GO:0000272">
    <property type="term" value="P:polysaccharide catabolic process"/>
    <property type="evidence" value="ECO:0007669"/>
    <property type="project" value="InterPro"/>
</dbReference>
<dbReference type="EMBL" id="CP003065">
    <property type="protein sequence ID" value="AEV69893.1"/>
    <property type="molecule type" value="Genomic_DNA"/>
</dbReference>
<dbReference type="AlphaFoldDB" id="G8LXH5"/>
<dbReference type="Gene3D" id="2.60.40.4130">
    <property type="match status" value="1"/>
</dbReference>
<gene>
    <name evidence="5" type="ordered locus">Clocl_3395</name>
</gene>
<proteinExistence type="predicted"/>
<dbReference type="InterPro" id="IPR016134">
    <property type="entry name" value="Dockerin_dom"/>
</dbReference>
<comment type="subcellular location">
    <subcellularLocation>
        <location evidence="1">Secreted</location>
    </subcellularLocation>
</comment>